<sequence>MVKIDLGDAEPDPELSLEHAPSEQPMVVPTTTLPTTTTETTMPTTTKESMKDAVVNFVGDKARSLTDIAKKQVMEKTGRKHVSVYDLVIATLINTSDIQKRTWVFL</sequence>
<accession>A0A0B2V9T8</accession>
<dbReference type="Proteomes" id="UP000031036">
    <property type="component" value="Unassembled WGS sequence"/>
</dbReference>
<feature type="region of interest" description="Disordered" evidence="1">
    <location>
        <begin position="1"/>
        <end position="47"/>
    </location>
</feature>
<dbReference type="STRING" id="6265.A0A0B2V9T8"/>
<gene>
    <name evidence="2" type="ORF">Tcan_09082</name>
</gene>
<reference evidence="2 3" key="1">
    <citation type="submission" date="2014-11" db="EMBL/GenBank/DDBJ databases">
        <title>Genetic blueprint of the zoonotic pathogen Toxocara canis.</title>
        <authorList>
            <person name="Zhu X.-Q."/>
            <person name="Korhonen P.K."/>
            <person name="Cai H."/>
            <person name="Young N.D."/>
            <person name="Nejsum P."/>
            <person name="von Samson-Himmelstjerna G."/>
            <person name="Boag P.R."/>
            <person name="Tan P."/>
            <person name="Li Q."/>
            <person name="Min J."/>
            <person name="Yang Y."/>
            <person name="Wang X."/>
            <person name="Fang X."/>
            <person name="Hall R.S."/>
            <person name="Hofmann A."/>
            <person name="Sternberg P.W."/>
            <person name="Jex A.R."/>
            <person name="Gasser R.B."/>
        </authorList>
    </citation>
    <scope>NUCLEOTIDE SEQUENCE [LARGE SCALE GENOMIC DNA]</scope>
    <source>
        <strain evidence="2">PN_DK_2014</strain>
    </source>
</reference>
<keyword evidence="3" id="KW-1185">Reference proteome</keyword>
<feature type="compositionally biased region" description="Low complexity" evidence="1">
    <location>
        <begin position="29"/>
        <end position="46"/>
    </location>
</feature>
<comment type="caution">
    <text evidence="2">The sequence shown here is derived from an EMBL/GenBank/DDBJ whole genome shotgun (WGS) entry which is preliminary data.</text>
</comment>
<name>A0A0B2V9T8_TOXCA</name>
<evidence type="ECO:0000313" key="3">
    <source>
        <dbReference type="Proteomes" id="UP000031036"/>
    </source>
</evidence>
<evidence type="ECO:0000256" key="1">
    <source>
        <dbReference type="SAM" id="MobiDB-lite"/>
    </source>
</evidence>
<dbReference type="EMBL" id="JPKZ01002138">
    <property type="protein sequence ID" value="KHN78278.1"/>
    <property type="molecule type" value="Genomic_DNA"/>
</dbReference>
<dbReference type="OrthoDB" id="10538679at2759"/>
<protein>
    <submittedName>
        <fullName evidence="2">Uncharacterized protein</fullName>
    </submittedName>
</protein>
<proteinExistence type="predicted"/>
<organism evidence="2 3">
    <name type="scientific">Toxocara canis</name>
    <name type="common">Canine roundworm</name>
    <dbReference type="NCBI Taxonomy" id="6265"/>
    <lineage>
        <taxon>Eukaryota</taxon>
        <taxon>Metazoa</taxon>
        <taxon>Ecdysozoa</taxon>
        <taxon>Nematoda</taxon>
        <taxon>Chromadorea</taxon>
        <taxon>Rhabditida</taxon>
        <taxon>Spirurina</taxon>
        <taxon>Ascaridomorpha</taxon>
        <taxon>Ascaridoidea</taxon>
        <taxon>Toxocaridae</taxon>
        <taxon>Toxocara</taxon>
    </lineage>
</organism>
<evidence type="ECO:0000313" key="2">
    <source>
        <dbReference type="EMBL" id="KHN78278.1"/>
    </source>
</evidence>
<dbReference type="AlphaFoldDB" id="A0A0B2V9T8"/>